<accession>A0A259TYY5</accession>
<proteinExistence type="predicted"/>
<keyword evidence="1" id="KW-1133">Transmembrane helix</keyword>
<keyword evidence="3" id="KW-1185">Reference proteome</keyword>
<comment type="caution">
    <text evidence="2">The sequence shown here is derived from an EMBL/GenBank/DDBJ whole genome shotgun (WGS) entry which is preliminary data.</text>
</comment>
<protein>
    <submittedName>
        <fullName evidence="2">Uncharacterized protein</fullName>
    </submittedName>
</protein>
<reference evidence="2 3" key="1">
    <citation type="submission" date="2016-11" db="EMBL/GenBank/DDBJ databases">
        <title>Study of marine rhodopsin-containing bacteria.</title>
        <authorList>
            <person name="Yoshizawa S."/>
            <person name="Kumagai Y."/>
            <person name="Kogure K."/>
        </authorList>
    </citation>
    <scope>NUCLEOTIDE SEQUENCE [LARGE SCALE GENOMIC DNA]</scope>
    <source>
        <strain evidence="2 3">SG-29</strain>
    </source>
</reference>
<organism evidence="2 3">
    <name type="scientific">Rubricoccus marinus</name>
    <dbReference type="NCBI Taxonomy" id="716817"/>
    <lineage>
        <taxon>Bacteria</taxon>
        <taxon>Pseudomonadati</taxon>
        <taxon>Rhodothermota</taxon>
        <taxon>Rhodothermia</taxon>
        <taxon>Rhodothermales</taxon>
        <taxon>Rubricoccaceae</taxon>
        <taxon>Rubricoccus</taxon>
    </lineage>
</organism>
<dbReference type="AlphaFoldDB" id="A0A259TYY5"/>
<sequence>MAQTGVVRPALAYVALGLALWPLPVFGLLHAEAAAIVAAFSFFVAGWSGLAAFARGEPLARVARRQLALLAVPLAMLTATLLWRPNCGYGLGLALFALFVPPSVLLGLASADVLHAFSVRRQRLWLTLGGLVVLVVPTVVTLKLHPQLFVYNVLYGGVLGPIYDAELALRPGLAAHRAVAVLWAVGGFALARWRRGEGRGRPLALVSVIAVVLVAAYALSTPLGFTQSESNLRRALPGRIEAGGAVLHYDPTATPLARARAIADEMEYRSAQVERALGVAPEATVHVYLYPDAGTKAALIGSRETSVVPVWLGSPQVHLLAERADGDLGHELVHVVAREFASPITGATWKIGLVEGLAVALEPPEGLPVPEQQVAVAMTLAPEDGGIGDPGAAVRAAMDPLGFWGGRAGAAYSTTGAFVAWLLAERGAAPVRAVYGGASWEAAYGEPLASLTREWTAHMRSVEVSPEAVAYTTWRFGQPSLFEVACPHHVPRWHRLFREGADAWDRGDLATALARFEAGAREPLADSTTALLVRTQLESARMLAGSPEASVRRLGALVARDTAGLSAPRLGLARALQLSRAAGADSAYALAVDALPPYSVQALALTALESQLSPLTLRTLLLPRADSLATVRAADVLAASGEAGAVFGALLRSEAGDPLGAWRLFQQPGDWAARLDPALTLVGARLAYAAGDLAASGRLALAAEEGFSARGQQDAARVAQDLRGRVRWGRRTAR</sequence>
<feature type="transmembrane region" description="Helical" evidence="1">
    <location>
        <begin position="35"/>
        <end position="54"/>
    </location>
</feature>
<feature type="transmembrane region" description="Helical" evidence="1">
    <location>
        <begin position="66"/>
        <end position="83"/>
    </location>
</feature>
<gene>
    <name evidence="2" type="ORF">BSZ36_08370</name>
</gene>
<name>A0A259TYY5_9BACT</name>
<dbReference type="Proteomes" id="UP000216446">
    <property type="component" value="Unassembled WGS sequence"/>
</dbReference>
<feature type="transmembrane region" description="Helical" evidence="1">
    <location>
        <begin position="123"/>
        <end position="142"/>
    </location>
</feature>
<evidence type="ECO:0000313" key="3">
    <source>
        <dbReference type="Proteomes" id="UP000216446"/>
    </source>
</evidence>
<feature type="transmembrane region" description="Helical" evidence="1">
    <location>
        <begin position="173"/>
        <end position="191"/>
    </location>
</feature>
<feature type="transmembrane region" description="Helical" evidence="1">
    <location>
        <begin position="203"/>
        <end position="225"/>
    </location>
</feature>
<dbReference type="EMBL" id="MQWB01000001">
    <property type="protein sequence ID" value="OZC02983.1"/>
    <property type="molecule type" value="Genomic_DNA"/>
</dbReference>
<feature type="transmembrane region" description="Helical" evidence="1">
    <location>
        <begin position="89"/>
        <end position="111"/>
    </location>
</feature>
<keyword evidence="1" id="KW-0812">Transmembrane</keyword>
<feature type="transmembrane region" description="Helical" evidence="1">
    <location>
        <begin position="12"/>
        <end position="29"/>
    </location>
</feature>
<evidence type="ECO:0000313" key="2">
    <source>
        <dbReference type="EMBL" id="OZC02983.1"/>
    </source>
</evidence>
<dbReference type="InParanoid" id="A0A259TYY5"/>
<evidence type="ECO:0000256" key="1">
    <source>
        <dbReference type="SAM" id="Phobius"/>
    </source>
</evidence>
<keyword evidence="1" id="KW-0472">Membrane</keyword>